<keyword evidence="2" id="KW-0812">Transmembrane</keyword>
<reference evidence="3 4" key="1">
    <citation type="journal article" date="2016" name="Nat. Commun.">
        <title>Thousands of microbial genomes shed light on interconnected biogeochemical processes in an aquifer system.</title>
        <authorList>
            <person name="Anantharaman K."/>
            <person name="Brown C.T."/>
            <person name="Hug L.A."/>
            <person name="Sharon I."/>
            <person name="Castelle C.J."/>
            <person name="Probst A.J."/>
            <person name="Thomas B.C."/>
            <person name="Singh A."/>
            <person name="Wilkins M.J."/>
            <person name="Karaoz U."/>
            <person name="Brodie E.L."/>
            <person name="Williams K.H."/>
            <person name="Hubbard S.S."/>
            <person name="Banfield J.F."/>
        </authorList>
    </citation>
    <scope>NUCLEOTIDE SEQUENCE [LARGE SCALE GENOMIC DNA]</scope>
</reference>
<evidence type="ECO:0000313" key="3">
    <source>
        <dbReference type="EMBL" id="OGF92959.1"/>
    </source>
</evidence>
<organism evidence="3 4">
    <name type="scientific">Candidatus Giovannonibacteria bacterium RIFCSPLOWO2_12_FULL_44_15</name>
    <dbReference type="NCBI Taxonomy" id="1798364"/>
    <lineage>
        <taxon>Bacteria</taxon>
        <taxon>Candidatus Giovannoniibacteriota</taxon>
    </lineage>
</organism>
<dbReference type="Proteomes" id="UP000178894">
    <property type="component" value="Unassembled WGS sequence"/>
</dbReference>
<feature type="region of interest" description="Disordered" evidence="1">
    <location>
        <begin position="44"/>
        <end position="74"/>
    </location>
</feature>
<evidence type="ECO:0000256" key="1">
    <source>
        <dbReference type="SAM" id="MobiDB-lite"/>
    </source>
</evidence>
<sequence>MGIIEFKSVMSKKSLGIITVIVILLVVGLIWAWRAGTFNLSSNDGKDAQNGEEESNSKNPSPAPAPASGSSGAATKKIRVISPNGSEVWQRGKQYLVKWDTATIPPDADIFVNLMRTNSVITDPYKSNATGREMFNSSAFPSGLPPEGIYTYTVPQSLSPGSYQVVILVGKNCNTGGFCIFDVGDNLFTIK</sequence>
<name>A0A1F5XYN4_9BACT</name>
<evidence type="ECO:0000313" key="4">
    <source>
        <dbReference type="Proteomes" id="UP000178894"/>
    </source>
</evidence>
<dbReference type="EMBL" id="MFIQ01000032">
    <property type="protein sequence ID" value="OGF92959.1"/>
    <property type="molecule type" value="Genomic_DNA"/>
</dbReference>
<dbReference type="STRING" id="1798364.A3G54_01770"/>
<keyword evidence="2" id="KW-0472">Membrane</keyword>
<proteinExistence type="predicted"/>
<evidence type="ECO:0000256" key="2">
    <source>
        <dbReference type="SAM" id="Phobius"/>
    </source>
</evidence>
<dbReference type="AlphaFoldDB" id="A0A1F5XYN4"/>
<keyword evidence="2" id="KW-1133">Transmembrane helix</keyword>
<feature type="transmembrane region" description="Helical" evidence="2">
    <location>
        <begin position="15"/>
        <end position="33"/>
    </location>
</feature>
<gene>
    <name evidence="3" type="ORF">A3G54_01770</name>
</gene>
<protein>
    <submittedName>
        <fullName evidence="3">Uncharacterized protein</fullName>
    </submittedName>
</protein>
<accession>A0A1F5XYN4</accession>
<comment type="caution">
    <text evidence="3">The sequence shown here is derived from an EMBL/GenBank/DDBJ whole genome shotgun (WGS) entry which is preliminary data.</text>
</comment>